<dbReference type="AlphaFoldDB" id="A0A9E2NJY2"/>
<dbReference type="InterPro" id="IPR005911">
    <property type="entry name" value="YhcC-like"/>
</dbReference>
<dbReference type="PROSITE" id="PS51918">
    <property type="entry name" value="RADICAL_SAM"/>
    <property type="match status" value="1"/>
</dbReference>
<keyword evidence="3" id="KW-0949">S-adenosyl-L-methionine</keyword>
<dbReference type="SMART" id="SM00729">
    <property type="entry name" value="Elp3"/>
    <property type="match status" value="1"/>
</dbReference>
<gene>
    <name evidence="8" type="ORF">H9872_00095</name>
</gene>
<evidence type="ECO:0000259" key="7">
    <source>
        <dbReference type="PROSITE" id="PS51918"/>
    </source>
</evidence>
<dbReference type="PANTHER" id="PTHR11135:SF1">
    <property type="entry name" value="PROTEIN YHCC"/>
    <property type="match status" value="1"/>
</dbReference>
<comment type="cofactor">
    <cofactor evidence="1">
        <name>[4Fe-4S] cluster</name>
        <dbReference type="ChEBI" id="CHEBI:49883"/>
    </cofactor>
</comment>
<keyword evidence="6" id="KW-0411">Iron-sulfur</keyword>
<dbReference type="Gene3D" id="3.80.30.20">
    <property type="entry name" value="tm_1862 like domain"/>
    <property type="match status" value="1"/>
</dbReference>
<keyword evidence="5" id="KW-0408">Iron</keyword>
<evidence type="ECO:0000256" key="2">
    <source>
        <dbReference type="ARBA" id="ARBA00022485"/>
    </source>
</evidence>
<evidence type="ECO:0000256" key="1">
    <source>
        <dbReference type="ARBA" id="ARBA00001966"/>
    </source>
</evidence>
<sequence>MEVYQKYSTYLKEKYGDKVYKIPINLPVTCPNRDGNVASGGCIYCGDVGTGYEMRKATEGITTQMVHNIEKIKKKYKAKYFIPYLQNFSNTYMPLELFKEVLEKVVHEDIVGISVSTRPDCINKSYLEALWQWSQKYQKDICIELGLQTVNYHTLQTINRGHSLAEYLDAMMQIHSYPFATCTHVIVDLPWDDMKDVIETAKCLSAMRNTYVKLHALYIVKGTPLARAYEKGILNLVSLEEYKQRVITFLRYLSPDIVVQRIIGRAPEEHTLYANWNTSWWKIHDDIVKEMEDNGYRQGDLCHYLNGRALRKFEK</sequence>
<evidence type="ECO:0000256" key="3">
    <source>
        <dbReference type="ARBA" id="ARBA00022691"/>
    </source>
</evidence>
<dbReference type="GO" id="GO:0046872">
    <property type="term" value="F:metal ion binding"/>
    <property type="evidence" value="ECO:0007669"/>
    <property type="project" value="UniProtKB-KW"/>
</dbReference>
<accession>A0A9E2NJY2</accession>
<dbReference type="EMBL" id="JAHLFQ010000003">
    <property type="protein sequence ID" value="MBU3803149.1"/>
    <property type="molecule type" value="Genomic_DNA"/>
</dbReference>
<dbReference type="InterPro" id="IPR023404">
    <property type="entry name" value="rSAM_horseshoe"/>
</dbReference>
<dbReference type="InterPro" id="IPR007197">
    <property type="entry name" value="rSAM"/>
</dbReference>
<reference evidence="8" key="1">
    <citation type="journal article" date="2021" name="PeerJ">
        <title>Extensive microbial diversity within the chicken gut microbiome revealed by metagenomics and culture.</title>
        <authorList>
            <person name="Gilroy R."/>
            <person name="Ravi A."/>
            <person name="Getino M."/>
            <person name="Pursley I."/>
            <person name="Horton D.L."/>
            <person name="Alikhan N.F."/>
            <person name="Baker D."/>
            <person name="Gharbi K."/>
            <person name="Hall N."/>
            <person name="Watson M."/>
            <person name="Adriaenssens E.M."/>
            <person name="Foster-Nyarko E."/>
            <person name="Jarju S."/>
            <person name="Secka A."/>
            <person name="Antonio M."/>
            <person name="Oren A."/>
            <person name="Chaudhuri R.R."/>
            <person name="La Ragione R."/>
            <person name="Hildebrand F."/>
            <person name="Pallen M.J."/>
        </authorList>
    </citation>
    <scope>NUCLEOTIDE SEQUENCE</scope>
    <source>
        <strain evidence="8">B5-657</strain>
    </source>
</reference>
<dbReference type="SUPFAM" id="SSF102114">
    <property type="entry name" value="Radical SAM enzymes"/>
    <property type="match status" value="1"/>
</dbReference>
<feature type="domain" description="Radical SAM core" evidence="7">
    <location>
        <begin position="14"/>
        <end position="256"/>
    </location>
</feature>
<proteinExistence type="predicted"/>
<dbReference type="SFLD" id="SFLDG01091">
    <property type="entry name" value="uncharacterized_CHP01210-like"/>
    <property type="match status" value="1"/>
</dbReference>
<dbReference type="SFLD" id="SFLDG01086">
    <property type="entry name" value="elongater_protein-like"/>
    <property type="match status" value="1"/>
</dbReference>
<dbReference type="InterPro" id="IPR058240">
    <property type="entry name" value="rSAM_sf"/>
</dbReference>
<reference evidence="8" key="2">
    <citation type="submission" date="2021-04" db="EMBL/GenBank/DDBJ databases">
        <authorList>
            <person name="Gilroy R."/>
        </authorList>
    </citation>
    <scope>NUCLEOTIDE SEQUENCE</scope>
    <source>
        <strain evidence="8">B5-657</strain>
    </source>
</reference>
<dbReference type="Pfam" id="PF04055">
    <property type="entry name" value="Radical_SAM"/>
    <property type="match status" value="1"/>
</dbReference>
<dbReference type="GO" id="GO:0051539">
    <property type="term" value="F:4 iron, 4 sulfur cluster binding"/>
    <property type="evidence" value="ECO:0007669"/>
    <property type="project" value="UniProtKB-KW"/>
</dbReference>
<dbReference type="InterPro" id="IPR006638">
    <property type="entry name" value="Elp3/MiaA/NifB-like_rSAM"/>
</dbReference>
<evidence type="ECO:0000313" key="9">
    <source>
        <dbReference type="Proteomes" id="UP000824229"/>
    </source>
</evidence>
<name>A0A9E2NJY2_9FIRM</name>
<keyword evidence="2" id="KW-0004">4Fe-4S</keyword>
<dbReference type="PANTHER" id="PTHR11135">
    <property type="entry name" value="HISTONE ACETYLTRANSFERASE-RELATED"/>
    <property type="match status" value="1"/>
</dbReference>
<dbReference type="InterPro" id="IPR039661">
    <property type="entry name" value="ELP3"/>
</dbReference>
<dbReference type="Proteomes" id="UP000824229">
    <property type="component" value="Unassembled WGS sequence"/>
</dbReference>
<organism evidence="8 9">
    <name type="scientific">Candidatus Cellulosilyticum pullistercoris</name>
    <dbReference type="NCBI Taxonomy" id="2838521"/>
    <lineage>
        <taxon>Bacteria</taxon>
        <taxon>Bacillati</taxon>
        <taxon>Bacillota</taxon>
        <taxon>Clostridia</taxon>
        <taxon>Lachnospirales</taxon>
        <taxon>Cellulosilyticaceae</taxon>
        <taxon>Cellulosilyticum</taxon>
    </lineage>
</organism>
<dbReference type="Pfam" id="PF16199">
    <property type="entry name" value="Radical_SAM_C"/>
    <property type="match status" value="1"/>
</dbReference>
<dbReference type="GO" id="GO:0003824">
    <property type="term" value="F:catalytic activity"/>
    <property type="evidence" value="ECO:0007669"/>
    <property type="project" value="InterPro"/>
</dbReference>
<evidence type="ECO:0000256" key="4">
    <source>
        <dbReference type="ARBA" id="ARBA00022723"/>
    </source>
</evidence>
<evidence type="ECO:0000313" key="8">
    <source>
        <dbReference type="EMBL" id="MBU3803149.1"/>
    </source>
</evidence>
<protein>
    <submittedName>
        <fullName evidence="8">TIGR01212 family radical SAM protein</fullName>
    </submittedName>
</protein>
<keyword evidence="4" id="KW-0479">Metal-binding</keyword>
<dbReference type="SFLD" id="SFLDS00029">
    <property type="entry name" value="Radical_SAM"/>
    <property type="match status" value="1"/>
</dbReference>
<dbReference type="InterPro" id="IPR032432">
    <property type="entry name" value="Radical_SAM_C"/>
</dbReference>
<comment type="caution">
    <text evidence="8">The sequence shown here is derived from an EMBL/GenBank/DDBJ whole genome shotgun (WGS) entry which is preliminary data.</text>
</comment>
<dbReference type="NCBIfam" id="TIGR01212">
    <property type="entry name" value="TIGR01212 family radical SAM protein"/>
    <property type="match status" value="1"/>
</dbReference>
<evidence type="ECO:0000256" key="5">
    <source>
        <dbReference type="ARBA" id="ARBA00023004"/>
    </source>
</evidence>
<evidence type="ECO:0000256" key="6">
    <source>
        <dbReference type="ARBA" id="ARBA00023014"/>
    </source>
</evidence>